<comment type="subcellular location">
    <subcellularLocation>
        <location evidence="1">Endomembrane system</location>
        <topology evidence="1">Multi-pass membrane protein</topology>
    </subcellularLocation>
</comment>
<gene>
    <name evidence="11" type="primary">LOC108739939</name>
</gene>
<evidence type="ECO:0000313" key="10">
    <source>
        <dbReference type="Proteomes" id="UP000192223"/>
    </source>
</evidence>
<dbReference type="OrthoDB" id="409725at2759"/>
<dbReference type="Gene3D" id="1.20.1280.290">
    <property type="match status" value="2"/>
</dbReference>
<evidence type="ECO:0000256" key="1">
    <source>
        <dbReference type="ARBA" id="ARBA00004127"/>
    </source>
</evidence>
<dbReference type="Proteomes" id="UP000192223">
    <property type="component" value="Unplaced"/>
</dbReference>
<keyword evidence="6" id="KW-0677">Repeat</keyword>
<evidence type="ECO:0000313" key="11">
    <source>
        <dbReference type="RefSeq" id="XP_018329567.1"/>
    </source>
</evidence>
<dbReference type="InterPro" id="IPR004316">
    <property type="entry name" value="SWEET_rpt"/>
</dbReference>
<keyword evidence="7 9" id="KW-1133">Transmembrane helix</keyword>
<evidence type="ECO:0000256" key="2">
    <source>
        <dbReference type="ARBA" id="ARBA00007809"/>
    </source>
</evidence>
<feature type="transmembrane region" description="Helical" evidence="9">
    <location>
        <begin position="197"/>
        <end position="217"/>
    </location>
</feature>
<keyword evidence="8 9" id="KW-0472">Membrane</keyword>
<feature type="transmembrane region" description="Helical" evidence="9">
    <location>
        <begin position="166"/>
        <end position="185"/>
    </location>
</feature>
<dbReference type="AlphaFoldDB" id="A0A1W4X9Q8"/>
<feature type="transmembrane region" description="Helical" evidence="9">
    <location>
        <begin position="229"/>
        <end position="248"/>
    </location>
</feature>
<dbReference type="Pfam" id="PF03083">
    <property type="entry name" value="MtN3_slv"/>
    <property type="match status" value="1"/>
</dbReference>
<dbReference type="KEGG" id="apln:108739939"/>
<organism evidence="10 11">
    <name type="scientific">Agrilus planipennis</name>
    <name type="common">Emerald ash borer</name>
    <name type="synonym">Agrilus marcopoli</name>
    <dbReference type="NCBI Taxonomy" id="224129"/>
    <lineage>
        <taxon>Eukaryota</taxon>
        <taxon>Metazoa</taxon>
        <taxon>Ecdysozoa</taxon>
        <taxon>Arthropoda</taxon>
        <taxon>Hexapoda</taxon>
        <taxon>Insecta</taxon>
        <taxon>Pterygota</taxon>
        <taxon>Neoptera</taxon>
        <taxon>Endopterygota</taxon>
        <taxon>Coleoptera</taxon>
        <taxon>Polyphaga</taxon>
        <taxon>Elateriformia</taxon>
        <taxon>Buprestoidea</taxon>
        <taxon>Buprestidae</taxon>
        <taxon>Agrilinae</taxon>
        <taxon>Agrilus</taxon>
    </lineage>
</organism>
<evidence type="ECO:0000256" key="7">
    <source>
        <dbReference type="ARBA" id="ARBA00022989"/>
    </source>
</evidence>
<dbReference type="GO" id="GO:0051119">
    <property type="term" value="F:sugar transmembrane transporter activity"/>
    <property type="evidence" value="ECO:0007669"/>
    <property type="project" value="InterPro"/>
</dbReference>
<evidence type="ECO:0000256" key="8">
    <source>
        <dbReference type="ARBA" id="ARBA00023136"/>
    </source>
</evidence>
<keyword evidence="10" id="KW-1185">Reference proteome</keyword>
<keyword evidence="4 9" id="KW-0762">Sugar transport</keyword>
<comment type="caution">
    <text evidence="9">Lacks conserved residue(s) required for the propagation of feature annotation.</text>
</comment>
<dbReference type="InterPro" id="IPR047664">
    <property type="entry name" value="SWEET"/>
</dbReference>
<sequence length="254" mass="28947">MARYTARDNNSENGVEGEDVLINRYNLCDEEHSPSFDYKEVLVFISDWIWFVSVISSLLYSTIGIVLAYVVLKDASNHGHPVHAFAGNFMMNLIGMKYGDIINNLTIFYVNLIAAFMNTLYVLTFHKYAQDQWTEIYMPMGYAIAVIFISFVYAHTEDPGKIKSRFGLLMVTLYIMYMSMPLLQLPEAIFTKDVTFISYPMNLMGFLMSFFWLLYAVVLENQYLTAANLVGLLITGVQLLVCVSLGIADTKLRT</sequence>
<dbReference type="RefSeq" id="XP_018329567.1">
    <property type="nucleotide sequence ID" value="XM_018474065.1"/>
</dbReference>
<evidence type="ECO:0000256" key="4">
    <source>
        <dbReference type="ARBA" id="ARBA00022597"/>
    </source>
</evidence>
<dbReference type="GO" id="GO:0012505">
    <property type="term" value="C:endomembrane system"/>
    <property type="evidence" value="ECO:0007669"/>
    <property type="project" value="UniProtKB-SubCell"/>
</dbReference>
<protein>
    <recommendedName>
        <fullName evidence="9">Sugar transporter SWEET</fullName>
    </recommendedName>
</protein>
<comment type="similarity">
    <text evidence="2 9">Belongs to the SWEET sugar transporter family.</text>
</comment>
<evidence type="ECO:0000256" key="9">
    <source>
        <dbReference type="RuleBase" id="RU910715"/>
    </source>
</evidence>
<evidence type="ECO:0000256" key="6">
    <source>
        <dbReference type="ARBA" id="ARBA00022737"/>
    </source>
</evidence>
<comment type="function">
    <text evidence="9">Mediates sugar transport across membranes.</text>
</comment>
<feature type="transmembrane region" description="Helical" evidence="9">
    <location>
        <begin position="48"/>
        <end position="72"/>
    </location>
</feature>
<feature type="transmembrane region" description="Helical" evidence="9">
    <location>
        <begin position="101"/>
        <end position="124"/>
    </location>
</feature>
<name>A0A1W4X9Q8_AGRPL</name>
<dbReference type="InParanoid" id="A0A1W4X9Q8"/>
<reference evidence="11" key="1">
    <citation type="submission" date="2025-08" db="UniProtKB">
        <authorList>
            <consortium name="RefSeq"/>
        </authorList>
    </citation>
    <scope>IDENTIFICATION</scope>
    <source>
        <tissue evidence="11">Entire body</tissue>
    </source>
</reference>
<evidence type="ECO:0000256" key="3">
    <source>
        <dbReference type="ARBA" id="ARBA00022448"/>
    </source>
</evidence>
<accession>A0A1W4X9Q8</accession>
<proteinExistence type="inferred from homology"/>
<feature type="transmembrane region" description="Helical" evidence="9">
    <location>
        <begin position="136"/>
        <end position="154"/>
    </location>
</feature>
<dbReference type="GeneID" id="108739939"/>
<evidence type="ECO:0000256" key="5">
    <source>
        <dbReference type="ARBA" id="ARBA00022692"/>
    </source>
</evidence>
<keyword evidence="5 9" id="KW-0812">Transmembrane</keyword>
<dbReference type="GO" id="GO:0016020">
    <property type="term" value="C:membrane"/>
    <property type="evidence" value="ECO:0007669"/>
    <property type="project" value="InterPro"/>
</dbReference>
<dbReference type="PANTHER" id="PTHR10791">
    <property type="entry name" value="RAG1-ACTIVATING PROTEIN 1"/>
    <property type="match status" value="1"/>
</dbReference>
<dbReference type="PANTHER" id="PTHR10791:SF5">
    <property type="entry name" value="SUGAR TRANSPORTER SWEET"/>
    <property type="match status" value="1"/>
</dbReference>
<keyword evidence="3 9" id="KW-0813">Transport</keyword>